<dbReference type="eggNOG" id="COG4191">
    <property type="taxonomic scope" value="Bacteria"/>
</dbReference>
<keyword evidence="8" id="KW-0902">Two-component regulatory system</keyword>
<keyword evidence="5" id="KW-0547">Nucleotide-binding</keyword>
<evidence type="ECO:0000256" key="7">
    <source>
        <dbReference type="ARBA" id="ARBA00022840"/>
    </source>
</evidence>
<dbReference type="PRINTS" id="PR00344">
    <property type="entry name" value="BCTRLSENSOR"/>
</dbReference>
<evidence type="ECO:0000313" key="12">
    <source>
        <dbReference type="Proteomes" id="UP000027822"/>
    </source>
</evidence>
<dbReference type="GO" id="GO:0005524">
    <property type="term" value="F:ATP binding"/>
    <property type="evidence" value="ECO:0007669"/>
    <property type="project" value="UniProtKB-KW"/>
</dbReference>
<dbReference type="Pfam" id="PF20971">
    <property type="entry name" value="MASE12"/>
    <property type="match status" value="1"/>
</dbReference>
<evidence type="ECO:0000256" key="6">
    <source>
        <dbReference type="ARBA" id="ARBA00022777"/>
    </source>
</evidence>
<feature type="domain" description="Histidine kinase" evidence="10">
    <location>
        <begin position="203"/>
        <end position="407"/>
    </location>
</feature>
<name>A0A073JYK0_9BACI</name>
<keyword evidence="9" id="KW-0812">Transmembrane</keyword>
<feature type="transmembrane region" description="Helical" evidence="9">
    <location>
        <begin position="79"/>
        <end position="100"/>
    </location>
</feature>
<evidence type="ECO:0000256" key="4">
    <source>
        <dbReference type="ARBA" id="ARBA00022679"/>
    </source>
</evidence>
<dbReference type="SMART" id="SM00387">
    <property type="entry name" value="HATPase_c"/>
    <property type="match status" value="1"/>
</dbReference>
<dbReference type="Pfam" id="PF00512">
    <property type="entry name" value="HisKA"/>
    <property type="match status" value="1"/>
</dbReference>
<dbReference type="SUPFAM" id="SSF55874">
    <property type="entry name" value="ATPase domain of HSP90 chaperone/DNA topoisomerase II/histidine kinase"/>
    <property type="match status" value="1"/>
</dbReference>
<evidence type="ECO:0000256" key="2">
    <source>
        <dbReference type="ARBA" id="ARBA00012438"/>
    </source>
</evidence>
<dbReference type="InterPro" id="IPR003661">
    <property type="entry name" value="HisK_dim/P_dom"/>
</dbReference>
<dbReference type="Pfam" id="PF02518">
    <property type="entry name" value="HATPase_c"/>
    <property type="match status" value="1"/>
</dbReference>
<dbReference type="InterPro" id="IPR003594">
    <property type="entry name" value="HATPase_dom"/>
</dbReference>
<dbReference type="InterPro" id="IPR048436">
    <property type="entry name" value="MASE12"/>
</dbReference>
<evidence type="ECO:0000256" key="1">
    <source>
        <dbReference type="ARBA" id="ARBA00000085"/>
    </source>
</evidence>
<comment type="caution">
    <text evidence="11">The sequence shown here is derived from an EMBL/GenBank/DDBJ whole genome shotgun (WGS) entry which is preliminary data.</text>
</comment>
<dbReference type="EC" id="2.7.13.3" evidence="2"/>
<keyword evidence="6 11" id="KW-0418">Kinase</keyword>
<dbReference type="STRING" id="574376.BAMA_23190"/>
<gene>
    <name evidence="11" type="ORF">BAMA_23190</name>
</gene>
<evidence type="ECO:0000256" key="9">
    <source>
        <dbReference type="SAM" id="Phobius"/>
    </source>
</evidence>
<dbReference type="InterPro" id="IPR004358">
    <property type="entry name" value="Sig_transdc_His_kin-like_C"/>
</dbReference>
<proteinExistence type="predicted"/>
<feature type="transmembrane region" description="Helical" evidence="9">
    <location>
        <begin position="106"/>
        <end position="124"/>
    </location>
</feature>
<keyword evidence="9" id="KW-1133">Transmembrane helix</keyword>
<dbReference type="GO" id="GO:0000155">
    <property type="term" value="F:phosphorelay sensor kinase activity"/>
    <property type="evidence" value="ECO:0007669"/>
    <property type="project" value="InterPro"/>
</dbReference>
<dbReference type="SUPFAM" id="SSF47384">
    <property type="entry name" value="Homodimeric domain of signal transducing histidine kinase"/>
    <property type="match status" value="1"/>
</dbReference>
<keyword evidence="7" id="KW-0067">ATP-binding</keyword>
<dbReference type="SMART" id="SM00388">
    <property type="entry name" value="HisKA"/>
    <property type="match status" value="1"/>
</dbReference>
<dbReference type="CDD" id="cd00075">
    <property type="entry name" value="HATPase"/>
    <property type="match status" value="1"/>
</dbReference>
<evidence type="ECO:0000256" key="5">
    <source>
        <dbReference type="ARBA" id="ARBA00022741"/>
    </source>
</evidence>
<evidence type="ECO:0000259" key="10">
    <source>
        <dbReference type="PROSITE" id="PS50109"/>
    </source>
</evidence>
<feature type="transmembrane region" description="Helical" evidence="9">
    <location>
        <begin position="129"/>
        <end position="148"/>
    </location>
</feature>
<dbReference type="Gene3D" id="3.30.565.10">
    <property type="entry name" value="Histidine kinase-like ATPase, C-terminal domain"/>
    <property type="match status" value="1"/>
</dbReference>
<dbReference type="InterPro" id="IPR036097">
    <property type="entry name" value="HisK_dim/P_sf"/>
</dbReference>
<accession>A0A073JYK0</accession>
<feature type="transmembrane region" description="Helical" evidence="9">
    <location>
        <begin position="55"/>
        <end position="72"/>
    </location>
</feature>
<evidence type="ECO:0000256" key="8">
    <source>
        <dbReference type="ARBA" id="ARBA00023012"/>
    </source>
</evidence>
<feature type="transmembrane region" description="Helical" evidence="9">
    <location>
        <begin position="154"/>
        <end position="172"/>
    </location>
</feature>
<reference evidence="11 12" key="1">
    <citation type="submission" date="2014-06" db="EMBL/GenBank/DDBJ databases">
        <title>Draft genome sequence of Bacillus manliponensis JCM 15802 (MCCC 1A00708).</title>
        <authorList>
            <person name="Lai Q."/>
            <person name="Liu Y."/>
            <person name="Shao Z."/>
        </authorList>
    </citation>
    <scope>NUCLEOTIDE SEQUENCE [LARGE SCALE GENOMIC DNA]</scope>
    <source>
        <strain evidence="11 12">JCM 15802</strain>
    </source>
</reference>
<dbReference type="InterPro" id="IPR036890">
    <property type="entry name" value="HATPase_C_sf"/>
</dbReference>
<dbReference type="InterPro" id="IPR005467">
    <property type="entry name" value="His_kinase_dom"/>
</dbReference>
<dbReference type="Proteomes" id="UP000027822">
    <property type="component" value="Unassembled WGS sequence"/>
</dbReference>
<dbReference type="PANTHER" id="PTHR43065:SF34">
    <property type="entry name" value="SPORULATION KINASE A"/>
    <property type="match status" value="1"/>
</dbReference>
<sequence length="412" mass="47493">MNKDYMFAQEEIKALKLFFILFYVTFLGNDIIYYSFIVPEPQLDKYVFPDEGLGVWFYIWMALVAFICISLMKTRYLRAIKYILFIAFIFLDFINNMLMYYGTTKVFLAGNLVEVFFIFFSPFFVNKRYFWIVTTGIIGKYALVGVILQTTTVMVAITLCFIFGVVCWLLLIRFQSYIETIEQVHIKMKAEEKLVALGRLATAIGHEIRNPLTALKGFTKLQAEKYPRDHTYYDIMTQEIERMNEIVGELMLFGKPKSKEYEMNDIEEIILYVIQVVEQSASKQGITIQTDFQESLSKINCDEKQMKQVFLNLIKNAIEAMPNGGNIFVQAVVNKDEIHIRITDTGCGIPEGKIPKLKEAFYTTKEHGTGLGLMITSKFIEEHEGKLHFESSLGVGTTVALTLPVYNKKKFS</sequence>
<dbReference type="PROSITE" id="PS50109">
    <property type="entry name" value="HIS_KIN"/>
    <property type="match status" value="1"/>
</dbReference>
<keyword evidence="12" id="KW-1185">Reference proteome</keyword>
<dbReference type="PANTHER" id="PTHR43065">
    <property type="entry name" value="SENSOR HISTIDINE KINASE"/>
    <property type="match status" value="1"/>
</dbReference>
<evidence type="ECO:0000313" key="11">
    <source>
        <dbReference type="EMBL" id="KEK19287.1"/>
    </source>
</evidence>
<dbReference type="Gene3D" id="1.10.287.130">
    <property type="match status" value="1"/>
</dbReference>
<keyword evidence="4" id="KW-0808">Transferase</keyword>
<keyword evidence="3" id="KW-0597">Phosphoprotein</keyword>
<keyword evidence="9" id="KW-0472">Membrane</keyword>
<dbReference type="EMBL" id="JOTN01000008">
    <property type="protein sequence ID" value="KEK19287.1"/>
    <property type="molecule type" value="Genomic_DNA"/>
</dbReference>
<organism evidence="11 12">
    <name type="scientific">Bacillus manliponensis</name>
    <dbReference type="NCBI Taxonomy" id="574376"/>
    <lineage>
        <taxon>Bacteria</taxon>
        <taxon>Bacillati</taxon>
        <taxon>Bacillota</taxon>
        <taxon>Bacilli</taxon>
        <taxon>Bacillales</taxon>
        <taxon>Bacillaceae</taxon>
        <taxon>Bacillus</taxon>
        <taxon>Bacillus cereus group</taxon>
    </lineage>
</organism>
<evidence type="ECO:0000256" key="3">
    <source>
        <dbReference type="ARBA" id="ARBA00022553"/>
    </source>
</evidence>
<protein>
    <recommendedName>
        <fullName evidence="2">histidine kinase</fullName>
        <ecNumber evidence="2">2.7.13.3</ecNumber>
    </recommendedName>
</protein>
<dbReference type="RefSeq" id="WP_034639087.1">
    <property type="nucleotide sequence ID" value="NZ_CBCSJC010000029.1"/>
</dbReference>
<dbReference type="CDD" id="cd00082">
    <property type="entry name" value="HisKA"/>
    <property type="match status" value="1"/>
</dbReference>
<feature type="transmembrane region" description="Helical" evidence="9">
    <location>
        <begin position="12"/>
        <end position="35"/>
    </location>
</feature>
<comment type="catalytic activity">
    <reaction evidence="1">
        <text>ATP + protein L-histidine = ADP + protein N-phospho-L-histidine.</text>
        <dbReference type="EC" id="2.7.13.3"/>
    </reaction>
</comment>
<dbReference type="OrthoDB" id="9815750at2"/>
<dbReference type="AlphaFoldDB" id="A0A073JYK0"/>